<dbReference type="Gene3D" id="3.40.50.2300">
    <property type="match status" value="1"/>
</dbReference>
<gene>
    <name evidence="5" type="ORF">G4V63_03850</name>
</gene>
<keyword evidence="2 3" id="KW-0732">Signal</keyword>
<dbReference type="Pfam" id="PF13458">
    <property type="entry name" value="Peripla_BP_6"/>
    <property type="match status" value="1"/>
</dbReference>
<sequence length="83" mass="8860">MTFSPMRRAITACSAFAVLTYPLLTLAADPVKIGLIAPFSGSFADYGKQMEGGIKAWQKLNGDVVAGRKIEVIMKDTTGPVPE</sequence>
<evidence type="ECO:0000313" key="5">
    <source>
        <dbReference type="EMBL" id="NGX94387.1"/>
    </source>
</evidence>
<dbReference type="InterPro" id="IPR028081">
    <property type="entry name" value="Leu-bd"/>
</dbReference>
<evidence type="ECO:0000256" key="1">
    <source>
        <dbReference type="ARBA" id="ARBA00010062"/>
    </source>
</evidence>
<protein>
    <submittedName>
        <fullName evidence="5">ABC transporter substrate-binding protein</fullName>
    </submittedName>
</protein>
<keyword evidence="6" id="KW-1185">Reference proteome</keyword>
<feature type="domain" description="Leucine-binding protein" evidence="4">
    <location>
        <begin position="30"/>
        <end position="80"/>
    </location>
</feature>
<comment type="caution">
    <text evidence="5">The sequence shown here is derived from an EMBL/GenBank/DDBJ whole genome shotgun (WGS) entry which is preliminary data.</text>
</comment>
<name>A0A7C9VCJ3_9BRAD</name>
<evidence type="ECO:0000256" key="3">
    <source>
        <dbReference type="SAM" id="SignalP"/>
    </source>
</evidence>
<dbReference type="AlphaFoldDB" id="A0A7C9VCJ3"/>
<proteinExistence type="inferred from homology"/>
<organism evidence="5 6">
    <name type="scientific">Candidatus Afipia apatlaquensis</name>
    <dbReference type="NCBI Taxonomy" id="2712852"/>
    <lineage>
        <taxon>Bacteria</taxon>
        <taxon>Pseudomonadati</taxon>
        <taxon>Pseudomonadota</taxon>
        <taxon>Alphaproteobacteria</taxon>
        <taxon>Hyphomicrobiales</taxon>
        <taxon>Nitrobacteraceae</taxon>
        <taxon>Afipia</taxon>
    </lineage>
</organism>
<reference evidence="5" key="1">
    <citation type="submission" date="2020-02" db="EMBL/GenBank/DDBJ databases">
        <title>Draft genome sequence of Candidatus Afipia apatlaquensis IBT-C3, a potential strain for decolorization of textile dyes.</title>
        <authorList>
            <person name="Sanchez-Reyes A."/>
            <person name="Breton-Deval L."/>
            <person name="Mangelson H."/>
            <person name="Sanchez-Flores A."/>
        </authorList>
    </citation>
    <scope>NUCLEOTIDE SEQUENCE [LARGE SCALE GENOMIC DNA]</scope>
    <source>
        <strain evidence="5">IBT-C3</strain>
    </source>
</reference>
<feature type="signal peptide" evidence="3">
    <location>
        <begin position="1"/>
        <end position="27"/>
    </location>
</feature>
<dbReference type="Proteomes" id="UP000480266">
    <property type="component" value="Unassembled WGS sequence"/>
</dbReference>
<feature type="non-terminal residue" evidence="5">
    <location>
        <position position="83"/>
    </location>
</feature>
<accession>A0A7C9VCJ3</accession>
<evidence type="ECO:0000313" key="6">
    <source>
        <dbReference type="Proteomes" id="UP000480266"/>
    </source>
</evidence>
<dbReference type="SUPFAM" id="SSF53822">
    <property type="entry name" value="Periplasmic binding protein-like I"/>
    <property type="match status" value="1"/>
</dbReference>
<evidence type="ECO:0000256" key="2">
    <source>
        <dbReference type="ARBA" id="ARBA00022729"/>
    </source>
</evidence>
<feature type="chain" id="PRO_5028906517" evidence="3">
    <location>
        <begin position="28"/>
        <end position="83"/>
    </location>
</feature>
<dbReference type="EMBL" id="JAAMRR010000198">
    <property type="protein sequence ID" value="NGX94387.1"/>
    <property type="molecule type" value="Genomic_DNA"/>
</dbReference>
<evidence type="ECO:0000259" key="4">
    <source>
        <dbReference type="Pfam" id="PF13458"/>
    </source>
</evidence>
<dbReference type="InterPro" id="IPR028082">
    <property type="entry name" value="Peripla_BP_I"/>
</dbReference>
<comment type="similarity">
    <text evidence="1">Belongs to the leucine-binding protein family.</text>
</comment>